<dbReference type="PIRSF" id="PIRSF028141">
    <property type="entry name" value="C-di-GMP_BP_PA4608"/>
    <property type="match status" value="1"/>
</dbReference>
<dbReference type="AlphaFoldDB" id="A0A3N3DYH1"/>
<keyword evidence="1" id="KW-0973">c-di-GMP</keyword>
<sequence length="123" mass="14080">MIERRRFSRIVYQAQADVMQNDTQVTASVKDLSLHGLLLDCPQSQQLDSSKTILIKFQLTDSDITIELEGRIISEVQGITRVIIEHIDIESISHIKRIIELNVGDDQLLHREIEQLSDLAEFP</sequence>
<evidence type="ECO:0000313" key="4">
    <source>
        <dbReference type="Proteomes" id="UP000278792"/>
    </source>
</evidence>
<dbReference type="InterPro" id="IPR009875">
    <property type="entry name" value="PilZ_domain"/>
</dbReference>
<reference evidence="3 4" key="1">
    <citation type="submission" date="2018-11" db="EMBL/GenBank/DDBJ databases">
        <title>Vibrio ponticus strain CAIM 1751 pathogenic for the snapper Lutjanus guttatus.</title>
        <authorList>
            <person name="Soto-Rodriguez S."/>
            <person name="Lozano-Olvera R."/>
            <person name="Gomez-Gil B."/>
        </authorList>
    </citation>
    <scope>NUCLEOTIDE SEQUENCE [LARGE SCALE GENOMIC DNA]</scope>
    <source>
        <strain evidence="3 4">CAIM 1751</strain>
    </source>
</reference>
<protein>
    <recommendedName>
        <fullName evidence="1">Cyclic diguanosine monophosphate-binding protein</fullName>
        <shortName evidence="1">c-di-GMP-binding protein</shortName>
    </recommendedName>
    <alternativeName>
        <fullName evidence="1">Pilz domain-containing protein</fullName>
    </alternativeName>
</protein>
<dbReference type="Proteomes" id="UP000278792">
    <property type="component" value="Unassembled WGS sequence"/>
</dbReference>
<dbReference type="Pfam" id="PF07238">
    <property type="entry name" value="PilZ"/>
    <property type="match status" value="1"/>
</dbReference>
<dbReference type="Gene3D" id="2.40.10.220">
    <property type="entry name" value="predicted glycosyltransferase like domains"/>
    <property type="match status" value="1"/>
</dbReference>
<gene>
    <name evidence="3" type="ORF">EGH82_13065</name>
</gene>
<comment type="subunit">
    <text evidence="1">Monomer in both c-di-GMP-bound and free forms.</text>
</comment>
<dbReference type="InterPro" id="IPR027021">
    <property type="entry name" value="C-di-GMP_BP_PA4608"/>
</dbReference>
<dbReference type="RefSeq" id="WP_123782416.1">
    <property type="nucleotide sequence ID" value="NZ_RKIK01000037.1"/>
</dbReference>
<comment type="function">
    <text evidence="1">Binds the second messenger bis-(3'-5') cyclic dimeric guanosine monophosphate (c-di-GMP). Can bind two c-di-GMP molecules per monomer. May play a role in bacterial second-messenger regulated processes. Binding to c-di-GMP induces a conformational change of the C- and N-termini resulting in the exposure of a highly negative surface on one side of the protein to a possible effector protein.</text>
</comment>
<name>A0A3N3DYH1_9VIBR</name>
<proteinExistence type="predicted"/>
<keyword evidence="1" id="KW-0547">Nucleotide-binding</keyword>
<dbReference type="SUPFAM" id="SSF141371">
    <property type="entry name" value="PilZ domain-like"/>
    <property type="match status" value="1"/>
</dbReference>
<dbReference type="EMBL" id="RKIK01000037">
    <property type="protein sequence ID" value="ROV59563.1"/>
    <property type="molecule type" value="Genomic_DNA"/>
</dbReference>
<accession>A0A3N3DYH1</accession>
<comment type="caution">
    <text evidence="3">The sequence shown here is derived from an EMBL/GenBank/DDBJ whole genome shotgun (WGS) entry which is preliminary data.</text>
</comment>
<organism evidence="3 4">
    <name type="scientific">Vibrio ponticus</name>
    <dbReference type="NCBI Taxonomy" id="265668"/>
    <lineage>
        <taxon>Bacteria</taxon>
        <taxon>Pseudomonadati</taxon>
        <taxon>Pseudomonadota</taxon>
        <taxon>Gammaproteobacteria</taxon>
        <taxon>Vibrionales</taxon>
        <taxon>Vibrionaceae</taxon>
        <taxon>Vibrio</taxon>
    </lineage>
</organism>
<feature type="domain" description="PilZ" evidence="2">
    <location>
        <begin position="3"/>
        <end position="100"/>
    </location>
</feature>
<dbReference type="GO" id="GO:0035438">
    <property type="term" value="F:cyclic-di-GMP binding"/>
    <property type="evidence" value="ECO:0007669"/>
    <property type="project" value="InterPro"/>
</dbReference>
<evidence type="ECO:0000256" key="1">
    <source>
        <dbReference type="PIRNR" id="PIRNR028141"/>
    </source>
</evidence>
<evidence type="ECO:0000259" key="2">
    <source>
        <dbReference type="Pfam" id="PF07238"/>
    </source>
</evidence>
<evidence type="ECO:0000313" key="3">
    <source>
        <dbReference type="EMBL" id="ROV59563.1"/>
    </source>
</evidence>